<keyword evidence="3" id="KW-0805">Transcription regulation</keyword>
<dbReference type="InterPro" id="IPR002078">
    <property type="entry name" value="Sigma_54_int"/>
</dbReference>
<dbReference type="STRING" id="402384.HM131_18310"/>
<keyword evidence="1" id="KW-0547">Nucleotide-binding</keyword>
<gene>
    <name evidence="6" type="ORF">HM131_18310</name>
</gene>
<name>A0A1W5ZZF6_9BACI</name>
<protein>
    <recommendedName>
        <fullName evidence="5">Sigma-54 factor interaction domain-containing protein</fullName>
    </recommendedName>
</protein>
<dbReference type="AlphaFoldDB" id="A0A1W5ZZF6"/>
<dbReference type="KEGG" id="hmn:HM131_18310"/>
<dbReference type="Proteomes" id="UP000192527">
    <property type="component" value="Chromosome"/>
</dbReference>
<dbReference type="PROSITE" id="PS50045">
    <property type="entry name" value="SIGMA54_INTERACT_4"/>
    <property type="match status" value="1"/>
</dbReference>
<dbReference type="Gene3D" id="1.10.10.60">
    <property type="entry name" value="Homeodomain-like"/>
    <property type="match status" value="1"/>
</dbReference>
<dbReference type="GO" id="GO:0043565">
    <property type="term" value="F:sequence-specific DNA binding"/>
    <property type="evidence" value="ECO:0007669"/>
    <property type="project" value="InterPro"/>
</dbReference>
<dbReference type="InterPro" id="IPR010524">
    <property type="entry name" value="Sig_transdc_resp-reg_PrpR_N"/>
</dbReference>
<evidence type="ECO:0000256" key="1">
    <source>
        <dbReference type="ARBA" id="ARBA00022741"/>
    </source>
</evidence>
<dbReference type="Gene3D" id="3.40.50.10660">
    <property type="entry name" value="PrpR receptor domain-like"/>
    <property type="match status" value="1"/>
</dbReference>
<dbReference type="Gene3D" id="3.40.50.2300">
    <property type="match status" value="1"/>
</dbReference>
<dbReference type="Pfam" id="PF06506">
    <property type="entry name" value="PrpR_N"/>
    <property type="match status" value="1"/>
</dbReference>
<dbReference type="SUPFAM" id="SSF52540">
    <property type="entry name" value="P-loop containing nucleoside triphosphate hydrolases"/>
    <property type="match status" value="1"/>
</dbReference>
<dbReference type="InterPro" id="IPR058031">
    <property type="entry name" value="AAA_lid_NorR"/>
</dbReference>
<evidence type="ECO:0000313" key="6">
    <source>
        <dbReference type="EMBL" id="ARI78673.1"/>
    </source>
</evidence>
<dbReference type="Pfam" id="PF14532">
    <property type="entry name" value="Sigma54_activ_2"/>
    <property type="match status" value="1"/>
</dbReference>
<dbReference type="InterPro" id="IPR009057">
    <property type="entry name" value="Homeodomain-like_sf"/>
</dbReference>
<proteinExistence type="predicted"/>
<dbReference type="PRINTS" id="PR01590">
    <property type="entry name" value="HTHFIS"/>
</dbReference>
<dbReference type="InterPro" id="IPR002197">
    <property type="entry name" value="HTH_Fis"/>
</dbReference>
<evidence type="ECO:0000256" key="2">
    <source>
        <dbReference type="ARBA" id="ARBA00022840"/>
    </source>
</evidence>
<feature type="domain" description="Sigma-54 factor interaction" evidence="5">
    <location>
        <begin position="307"/>
        <end position="513"/>
    </location>
</feature>
<evidence type="ECO:0000256" key="4">
    <source>
        <dbReference type="ARBA" id="ARBA00023163"/>
    </source>
</evidence>
<accession>A0A1W5ZZF6</accession>
<dbReference type="SUPFAM" id="SSF159800">
    <property type="entry name" value="PrpR receptor domain-like"/>
    <property type="match status" value="1"/>
</dbReference>
<evidence type="ECO:0000313" key="7">
    <source>
        <dbReference type="Proteomes" id="UP000192527"/>
    </source>
</evidence>
<dbReference type="Pfam" id="PF25601">
    <property type="entry name" value="AAA_lid_14"/>
    <property type="match status" value="1"/>
</dbReference>
<dbReference type="Gene3D" id="1.10.8.60">
    <property type="match status" value="1"/>
</dbReference>
<dbReference type="InterPro" id="IPR027417">
    <property type="entry name" value="P-loop_NTPase"/>
</dbReference>
<dbReference type="GO" id="GO:0005524">
    <property type="term" value="F:ATP binding"/>
    <property type="evidence" value="ECO:0007669"/>
    <property type="project" value="UniProtKB-KW"/>
</dbReference>
<dbReference type="GO" id="GO:0000156">
    <property type="term" value="F:phosphorelay response regulator activity"/>
    <property type="evidence" value="ECO:0007669"/>
    <property type="project" value="InterPro"/>
</dbReference>
<dbReference type="PANTHER" id="PTHR32071">
    <property type="entry name" value="TRANSCRIPTIONAL REGULATORY PROTEIN"/>
    <property type="match status" value="1"/>
</dbReference>
<evidence type="ECO:0000259" key="5">
    <source>
        <dbReference type="PROSITE" id="PS50045"/>
    </source>
</evidence>
<keyword evidence="4" id="KW-0804">Transcription</keyword>
<dbReference type="RefSeq" id="WP_085031132.1">
    <property type="nucleotide sequence ID" value="NZ_CP020772.1"/>
</dbReference>
<dbReference type="Pfam" id="PF02954">
    <property type="entry name" value="HTH_8"/>
    <property type="match status" value="1"/>
</dbReference>
<reference evidence="6 7" key="1">
    <citation type="submission" date="2017-04" db="EMBL/GenBank/DDBJ databases">
        <title>The whole genome sequencing and assembly of Halobacillus mangrovi strain.</title>
        <authorList>
            <person name="Lee S.-J."/>
            <person name="Park M.-K."/>
            <person name="Kim J.-Y."/>
            <person name="Lee Y.-J."/>
            <person name="Yi H."/>
            <person name="Bahn Y.-S."/>
            <person name="Kim J.F."/>
            <person name="Lee D.-W."/>
        </authorList>
    </citation>
    <scope>NUCLEOTIDE SEQUENCE [LARGE SCALE GENOMIC DNA]</scope>
    <source>
        <strain evidence="6 7">KTB 131</strain>
    </source>
</reference>
<evidence type="ECO:0000256" key="3">
    <source>
        <dbReference type="ARBA" id="ARBA00023015"/>
    </source>
</evidence>
<dbReference type="EMBL" id="CP020772">
    <property type="protein sequence ID" value="ARI78673.1"/>
    <property type="molecule type" value="Genomic_DNA"/>
</dbReference>
<keyword evidence="2" id="KW-0067">ATP-binding</keyword>
<keyword evidence="7" id="KW-1185">Reference proteome</keyword>
<organism evidence="6 7">
    <name type="scientific">Halobacillus mangrovi</name>
    <dbReference type="NCBI Taxonomy" id="402384"/>
    <lineage>
        <taxon>Bacteria</taxon>
        <taxon>Bacillati</taxon>
        <taxon>Bacillota</taxon>
        <taxon>Bacilli</taxon>
        <taxon>Bacillales</taxon>
        <taxon>Bacillaceae</taxon>
        <taxon>Halobacillus</taxon>
    </lineage>
</organism>
<dbReference type="OrthoDB" id="9771372at2"/>
<dbReference type="Gene3D" id="3.40.50.300">
    <property type="entry name" value="P-loop containing nucleotide triphosphate hydrolases"/>
    <property type="match status" value="1"/>
</dbReference>
<sequence>MIKALVVAPYEGLVEIVKEISHEVDDIHLTIKKGNLKNGLKIALDAQEEYDLIISRGGTASLIQDHVGIPVIDIQVSGYDILRNLTLVKGFVGKACIVAFPNISRGAATICDILDLNIETMTITKDHEVERRLSELKNSGFEVVIGDVITVEAAKKMGLNGVLITSGKEAILESLEEARRVYRLFSRLNADLSRYQAILEKDNRLIFIISSTHKVIYCNHSSLSDINEEEFGSTKEIQKIVEETLISGEKKDKSVVFHDYLWKVSSSLHEENVILYLEKLFHQNLFKDIDTGQFAVEIIPDIPFTPITGRSDSTKKVLYQINKFSKTIDPIWIEGEEGNGKDLIARSIYSSKEGYHEPFIIMHCHLLSADQLRQIIQAGFSQNVQSTVYLRRIETLSRDAQHLLLSLIKKLNQYGNSPRWITSSGVGAEAMVRKGMIDRDLYDELSRFVIKYPPLRERKEDIKNLIQLFISENHTKYGKQVIGVRDDALVRLINYDWPGNVRQLKQTIEQLVQEAQSYYIGMEQVQTILEKMEFDPNNDALSNDIDLTLTLEEIEKQIIQKVLEEEEMNQSKAAARLGINRTTLWRKLK</sequence>
<dbReference type="SUPFAM" id="SSF46689">
    <property type="entry name" value="Homeodomain-like"/>
    <property type="match status" value="1"/>
</dbReference>
<dbReference type="GO" id="GO:0006355">
    <property type="term" value="P:regulation of DNA-templated transcription"/>
    <property type="evidence" value="ECO:0007669"/>
    <property type="project" value="InterPro"/>
</dbReference>